<organism evidence="2">
    <name type="scientific">uncultured Rubrobacteraceae bacterium</name>
    <dbReference type="NCBI Taxonomy" id="349277"/>
    <lineage>
        <taxon>Bacteria</taxon>
        <taxon>Bacillati</taxon>
        <taxon>Actinomycetota</taxon>
        <taxon>Rubrobacteria</taxon>
        <taxon>Rubrobacterales</taxon>
        <taxon>Rubrobacteraceae</taxon>
        <taxon>environmental samples</taxon>
    </lineage>
</organism>
<dbReference type="AlphaFoldDB" id="A0A6J4S4A4"/>
<name>A0A6J4S4A4_9ACTN</name>
<feature type="region of interest" description="Disordered" evidence="1">
    <location>
        <begin position="1"/>
        <end position="112"/>
    </location>
</feature>
<feature type="compositionally biased region" description="Basic residues" evidence="1">
    <location>
        <begin position="87"/>
        <end position="96"/>
    </location>
</feature>
<feature type="compositionally biased region" description="Low complexity" evidence="1">
    <location>
        <begin position="77"/>
        <end position="86"/>
    </location>
</feature>
<protein>
    <submittedName>
        <fullName evidence="2">Uncharacterized protein</fullName>
    </submittedName>
</protein>
<dbReference type="EMBL" id="CADCVK010000246">
    <property type="protein sequence ID" value="CAA9482484.1"/>
    <property type="molecule type" value="Genomic_DNA"/>
</dbReference>
<evidence type="ECO:0000256" key="1">
    <source>
        <dbReference type="SAM" id="MobiDB-lite"/>
    </source>
</evidence>
<sequence>CGGRDGSPERWRSPGWRARATRGRRPTRCTPAGPRTGRRWRPRAGTSRVPVGPARSRSTTAPPADRCGPSSIHRRGTAAPRRSGSPSRRRPTRRSRATTSTAGSCSRRPPTT</sequence>
<reference evidence="2" key="1">
    <citation type="submission" date="2020-02" db="EMBL/GenBank/DDBJ databases">
        <authorList>
            <person name="Meier V. D."/>
        </authorList>
    </citation>
    <scope>NUCLEOTIDE SEQUENCE</scope>
    <source>
        <strain evidence="2">AVDCRST_MAG12</strain>
    </source>
</reference>
<proteinExistence type="predicted"/>
<accession>A0A6J4S4A4</accession>
<gene>
    <name evidence="2" type="ORF">AVDCRST_MAG12-1593</name>
</gene>
<feature type="non-terminal residue" evidence="2">
    <location>
        <position position="1"/>
    </location>
</feature>
<feature type="non-terminal residue" evidence="2">
    <location>
        <position position="112"/>
    </location>
</feature>
<feature type="compositionally biased region" description="Low complexity" evidence="1">
    <location>
        <begin position="97"/>
        <end position="112"/>
    </location>
</feature>
<feature type="compositionally biased region" description="Basic and acidic residues" evidence="1">
    <location>
        <begin position="1"/>
        <end position="12"/>
    </location>
</feature>
<evidence type="ECO:0000313" key="2">
    <source>
        <dbReference type="EMBL" id="CAA9482484.1"/>
    </source>
</evidence>